<dbReference type="InterPro" id="IPR007219">
    <property type="entry name" value="XnlR_reg_dom"/>
</dbReference>
<feature type="domain" description="Zn(2)-C6 fungal-type" evidence="5">
    <location>
        <begin position="36"/>
        <end position="65"/>
    </location>
</feature>
<evidence type="ECO:0000259" key="5">
    <source>
        <dbReference type="PROSITE" id="PS50048"/>
    </source>
</evidence>
<dbReference type="GO" id="GO:0008270">
    <property type="term" value="F:zinc ion binding"/>
    <property type="evidence" value="ECO:0007669"/>
    <property type="project" value="InterPro"/>
</dbReference>
<dbReference type="SMART" id="SM00066">
    <property type="entry name" value="GAL4"/>
    <property type="match status" value="1"/>
</dbReference>
<dbReference type="Gene3D" id="4.10.240.10">
    <property type="entry name" value="Zn(2)-C6 fungal-type DNA-binding domain"/>
    <property type="match status" value="1"/>
</dbReference>
<evidence type="ECO:0000256" key="2">
    <source>
        <dbReference type="ARBA" id="ARBA00022723"/>
    </source>
</evidence>
<dbReference type="KEGG" id="cput:CONPUDRAFT_123282"/>
<evidence type="ECO:0000256" key="4">
    <source>
        <dbReference type="SAM" id="MobiDB-lite"/>
    </source>
</evidence>
<feature type="region of interest" description="Disordered" evidence="4">
    <location>
        <begin position="741"/>
        <end position="767"/>
    </location>
</feature>
<dbReference type="OMA" id="CETYMEQ"/>
<dbReference type="GeneID" id="19199748"/>
<dbReference type="SMART" id="SM00906">
    <property type="entry name" value="Fungal_trans"/>
    <property type="match status" value="1"/>
</dbReference>
<dbReference type="PANTHER" id="PTHR31001">
    <property type="entry name" value="UNCHARACTERIZED TRANSCRIPTIONAL REGULATORY PROTEIN"/>
    <property type="match status" value="1"/>
</dbReference>
<reference evidence="7" key="1">
    <citation type="journal article" date="2012" name="Science">
        <title>The Paleozoic origin of enzymatic lignin decomposition reconstructed from 31 fungal genomes.</title>
        <authorList>
            <person name="Floudas D."/>
            <person name="Binder M."/>
            <person name="Riley R."/>
            <person name="Barry K."/>
            <person name="Blanchette R.A."/>
            <person name="Henrissat B."/>
            <person name="Martinez A.T."/>
            <person name="Otillar R."/>
            <person name="Spatafora J.W."/>
            <person name="Yadav J.S."/>
            <person name="Aerts A."/>
            <person name="Benoit I."/>
            <person name="Boyd A."/>
            <person name="Carlson A."/>
            <person name="Copeland A."/>
            <person name="Coutinho P.M."/>
            <person name="de Vries R.P."/>
            <person name="Ferreira P."/>
            <person name="Findley K."/>
            <person name="Foster B."/>
            <person name="Gaskell J."/>
            <person name="Glotzer D."/>
            <person name="Gorecki P."/>
            <person name="Heitman J."/>
            <person name="Hesse C."/>
            <person name="Hori C."/>
            <person name="Igarashi K."/>
            <person name="Jurgens J.A."/>
            <person name="Kallen N."/>
            <person name="Kersten P."/>
            <person name="Kohler A."/>
            <person name="Kuees U."/>
            <person name="Kumar T.K.A."/>
            <person name="Kuo A."/>
            <person name="LaButti K."/>
            <person name="Larrondo L.F."/>
            <person name="Lindquist E."/>
            <person name="Ling A."/>
            <person name="Lombard V."/>
            <person name="Lucas S."/>
            <person name="Lundell T."/>
            <person name="Martin R."/>
            <person name="McLaughlin D.J."/>
            <person name="Morgenstern I."/>
            <person name="Morin E."/>
            <person name="Murat C."/>
            <person name="Nagy L.G."/>
            <person name="Nolan M."/>
            <person name="Ohm R.A."/>
            <person name="Patyshakuliyeva A."/>
            <person name="Rokas A."/>
            <person name="Ruiz-Duenas F.J."/>
            <person name="Sabat G."/>
            <person name="Salamov A."/>
            <person name="Samejima M."/>
            <person name="Schmutz J."/>
            <person name="Slot J.C."/>
            <person name="St John F."/>
            <person name="Stenlid J."/>
            <person name="Sun H."/>
            <person name="Sun S."/>
            <person name="Syed K."/>
            <person name="Tsang A."/>
            <person name="Wiebenga A."/>
            <person name="Young D."/>
            <person name="Pisabarro A."/>
            <person name="Eastwood D.C."/>
            <person name="Martin F."/>
            <person name="Cullen D."/>
            <person name="Grigoriev I.V."/>
            <person name="Hibbett D.S."/>
        </authorList>
    </citation>
    <scope>NUCLEOTIDE SEQUENCE [LARGE SCALE GENOMIC DNA]</scope>
    <source>
        <strain evidence="7">RWD-64-598 SS2</strain>
    </source>
</reference>
<dbReference type="SUPFAM" id="SSF57701">
    <property type="entry name" value="Zn2/Cys6 DNA-binding domain"/>
    <property type="match status" value="1"/>
</dbReference>
<dbReference type="PROSITE" id="PS50048">
    <property type="entry name" value="ZN2_CY6_FUNGAL_2"/>
    <property type="match status" value="1"/>
</dbReference>
<dbReference type="RefSeq" id="XP_007768073.1">
    <property type="nucleotide sequence ID" value="XM_007769883.1"/>
</dbReference>
<organism evidence="6 7">
    <name type="scientific">Coniophora puteana (strain RWD-64-598)</name>
    <name type="common">Brown rot fungus</name>
    <dbReference type="NCBI Taxonomy" id="741705"/>
    <lineage>
        <taxon>Eukaryota</taxon>
        <taxon>Fungi</taxon>
        <taxon>Dikarya</taxon>
        <taxon>Basidiomycota</taxon>
        <taxon>Agaricomycotina</taxon>
        <taxon>Agaricomycetes</taxon>
        <taxon>Agaricomycetidae</taxon>
        <taxon>Boletales</taxon>
        <taxon>Coniophorineae</taxon>
        <taxon>Coniophoraceae</taxon>
        <taxon>Coniophora</taxon>
    </lineage>
</organism>
<dbReference type="Pfam" id="PF04082">
    <property type="entry name" value="Fungal_trans"/>
    <property type="match status" value="1"/>
</dbReference>
<name>A0A5M3MTA6_CONPW</name>
<dbReference type="PANTHER" id="PTHR31001:SF56">
    <property type="entry name" value="ZN(2)-C6 FUNGAL-TYPE DOMAIN-CONTAINING PROTEIN"/>
    <property type="match status" value="1"/>
</dbReference>
<comment type="caution">
    <text evidence="6">The sequence shown here is derived from an EMBL/GenBank/DDBJ whole genome shotgun (WGS) entry which is preliminary data.</text>
</comment>
<dbReference type="InterPro" id="IPR050613">
    <property type="entry name" value="Sec_Metabolite_Reg"/>
</dbReference>
<evidence type="ECO:0000313" key="7">
    <source>
        <dbReference type="Proteomes" id="UP000053558"/>
    </source>
</evidence>
<dbReference type="InterPro" id="IPR001138">
    <property type="entry name" value="Zn2Cys6_DnaBD"/>
</dbReference>
<dbReference type="CDD" id="cd00067">
    <property type="entry name" value="GAL4"/>
    <property type="match status" value="1"/>
</dbReference>
<dbReference type="EMBL" id="JH711577">
    <property type="protein sequence ID" value="EIW82398.1"/>
    <property type="molecule type" value="Genomic_DNA"/>
</dbReference>
<protein>
    <recommendedName>
        <fullName evidence="5">Zn(2)-C6 fungal-type domain-containing protein</fullName>
    </recommendedName>
</protein>
<evidence type="ECO:0000313" key="6">
    <source>
        <dbReference type="EMBL" id="EIW82398.1"/>
    </source>
</evidence>
<proteinExistence type="predicted"/>
<dbReference type="Pfam" id="PF00172">
    <property type="entry name" value="Zn_clus"/>
    <property type="match status" value="1"/>
</dbReference>
<feature type="compositionally biased region" description="Low complexity" evidence="4">
    <location>
        <begin position="698"/>
        <end position="721"/>
    </location>
</feature>
<dbReference type="OrthoDB" id="424974at2759"/>
<keyword evidence="2" id="KW-0479">Metal-binding</keyword>
<sequence>MPVDSSIGTAAAARRTFRKLSTEEEVEIKRARGEISCAECRRLKLKCDKKLPCGSCVRRGCPTICPNGSLSTGQGTRFVLADTEHLHQKIAQMGQRIRHLEDALAIFQAGVSSEVHPLLAEDLLAIKHGPEVVKPTQPPESATRNAAPVPLDTFGTLTIGEAGEAKYYGNSAGSETLFIAGAELNPQPEEYSKVSDEITQVSSKMPLGIPGFTDPGVIEDILETLLSLLPPYPRASTLCETYMEQAAWMFRPILRDELFDDILAPIYKIYRERKEGARMDLSYLSHTLALLYLVFAQGALMDLTLPPFSADAENYYVLGRMALSTRPLYELPTTQTIQSVCLVAYYQFNSGRRDAFDGAWTMMSFASKLAQTIGLHRDPARFKMSPKLVQRRRHLFWEIFSSDLFHSLALGRPPSIRLSYVDCEFPEDESTTMNSKGEIEMGFWRWKHSFTKDVFAQIIEVTLTAEPPTYETILELDRKLREKSLPPSLNLYLSNGNDEATSPSTFMRGRILSQFRTATMISIHRNFFAKAMLDHPVNPLRSPYAPSFLAAYRCASATIKTTVYNFQQYPGLFSRWATVWSHLFNAAIIVGCIVTRAPSSTMAPAALIELDLAVDLFYKGAADFRRAKDGLAVLSKMKAKAYEVFGQYRSGGALPNFSNNPSTLLPEIGGEDELAMFGGQTRILVSKIVSQGHRKKPQSSSANSPASTTSTPSTTDDSQSSEPIPEVHPSLIEYLSLLPSTSSGQDLQHSGHYTGPLGSPKNIFNYPNSSLDAQTPQTPTTFNMSPSFAMAQNPRGQTLPGVMGGFEGSQVYGASSASPPQFDMNSLGDFGMMFSGDSGMDDQWMAFMRDTGVFPDMNMQTGS</sequence>
<dbReference type="GO" id="GO:0000981">
    <property type="term" value="F:DNA-binding transcription factor activity, RNA polymerase II-specific"/>
    <property type="evidence" value="ECO:0007669"/>
    <property type="project" value="InterPro"/>
</dbReference>
<dbReference type="GO" id="GO:0003677">
    <property type="term" value="F:DNA binding"/>
    <property type="evidence" value="ECO:0007669"/>
    <property type="project" value="InterPro"/>
</dbReference>
<evidence type="ECO:0000256" key="3">
    <source>
        <dbReference type="ARBA" id="ARBA00023242"/>
    </source>
</evidence>
<dbReference type="GO" id="GO:0006351">
    <property type="term" value="P:DNA-templated transcription"/>
    <property type="evidence" value="ECO:0007669"/>
    <property type="project" value="InterPro"/>
</dbReference>
<feature type="region of interest" description="Disordered" evidence="4">
    <location>
        <begin position="689"/>
        <end position="725"/>
    </location>
</feature>
<accession>A0A5M3MTA6</accession>
<evidence type="ECO:0000256" key="1">
    <source>
        <dbReference type="ARBA" id="ARBA00004123"/>
    </source>
</evidence>
<comment type="subcellular location">
    <subcellularLocation>
        <location evidence="1">Nucleus</location>
    </subcellularLocation>
</comment>
<dbReference type="AlphaFoldDB" id="A0A5M3MTA6"/>
<dbReference type="GO" id="GO:0005634">
    <property type="term" value="C:nucleus"/>
    <property type="evidence" value="ECO:0007669"/>
    <property type="project" value="UniProtKB-SubCell"/>
</dbReference>
<keyword evidence="7" id="KW-1185">Reference proteome</keyword>
<keyword evidence="3" id="KW-0539">Nucleus</keyword>
<dbReference type="PROSITE" id="PS00463">
    <property type="entry name" value="ZN2_CY6_FUNGAL_1"/>
    <property type="match status" value="1"/>
</dbReference>
<dbReference type="InterPro" id="IPR036864">
    <property type="entry name" value="Zn2-C6_fun-type_DNA-bd_sf"/>
</dbReference>
<dbReference type="Proteomes" id="UP000053558">
    <property type="component" value="Unassembled WGS sequence"/>
</dbReference>
<gene>
    <name evidence="6" type="ORF">CONPUDRAFT_123282</name>
</gene>
<dbReference type="CDD" id="cd12148">
    <property type="entry name" value="fungal_TF_MHR"/>
    <property type="match status" value="1"/>
</dbReference>